<dbReference type="Proteomes" id="UP000322225">
    <property type="component" value="Chromosome 13"/>
</dbReference>
<dbReference type="GeneID" id="43586207"/>
<proteinExistence type="predicted"/>
<protein>
    <submittedName>
        <fullName evidence="2">Uncharacterized protein</fullName>
    </submittedName>
</protein>
<feature type="compositionally biased region" description="Low complexity" evidence="1">
    <location>
        <begin position="116"/>
        <end position="131"/>
    </location>
</feature>
<keyword evidence="3" id="KW-1185">Reference proteome</keyword>
<gene>
    <name evidence="2" type="ORF">CI109_106838</name>
</gene>
<name>A0A5M6C6H5_9TREE</name>
<dbReference type="RefSeq" id="XP_031863654.1">
    <property type="nucleotide sequence ID" value="XM_032002097.1"/>
</dbReference>
<evidence type="ECO:0000313" key="2">
    <source>
        <dbReference type="EMBL" id="WWD22347.1"/>
    </source>
</evidence>
<dbReference type="AlphaFoldDB" id="A0A5M6C6H5"/>
<feature type="region of interest" description="Disordered" evidence="1">
    <location>
        <begin position="116"/>
        <end position="137"/>
    </location>
</feature>
<organism evidence="2 3">
    <name type="scientific">Kwoniella shandongensis</name>
    <dbReference type="NCBI Taxonomy" id="1734106"/>
    <lineage>
        <taxon>Eukaryota</taxon>
        <taxon>Fungi</taxon>
        <taxon>Dikarya</taxon>
        <taxon>Basidiomycota</taxon>
        <taxon>Agaricomycotina</taxon>
        <taxon>Tremellomycetes</taxon>
        <taxon>Tremellales</taxon>
        <taxon>Cryptococcaceae</taxon>
        <taxon>Kwoniella</taxon>
    </lineage>
</organism>
<reference evidence="2" key="1">
    <citation type="submission" date="2017-08" db="EMBL/GenBank/DDBJ databases">
        <authorList>
            <person name="Cuomo C."/>
            <person name="Billmyre B."/>
            <person name="Heitman J."/>
        </authorList>
    </citation>
    <scope>NUCLEOTIDE SEQUENCE</scope>
    <source>
        <strain evidence="2">CBS 12478</strain>
    </source>
</reference>
<evidence type="ECO:0000313" key="3">
    <source>
        <dbReference type="Proteomes" id="UP000322225"/>
    </source>
</evidence>
<evidence type="ECO:0000256" key="1">
    <source>
        <dbReference type="SAM" id="MobiDB-lite"/>
    </source>
</evidence>
<dbReference type="KEGG" id="ksn:43586207"/>
<sequence length="208" mass="21407">MSGFILGTGSGVLAAAAVYYTLSTSLNAQTASLRSELHSSSHLLSSSFDPTTPPAPSSFVGPQYPSHQITFSQLVRQKWNDSISSLVFGVRKTDWESVGKEVWGVGESVVNSISTATTTSPTTSASGSSSSVGEAVTPSIGGIPGGTIYPIAGGALDHGGVVDDVKQGAKEVVEKTQGVDLHIGKEGRVRGVESVAKTELAKVKGRMV</sequence>
<reference evidence="2" key="2">
    <citation type="submission" date="2024-01" db="EMBL/GenBank/DDBJ databases">
        <title>Comparative genomics of Cryptococcus and Kwoniella reveals pathogenesis evolution and contrasting modes of karyotype evolution via chromosome fusion or intercentromeric recombination.</title>
        <authorList>
            <person name="Coelho M.A."/>
            <person name="David-Palma M."/>
            <person name="Shea T."/>
            <person name="Bowers K."/>
            <person name="McGinley-Smith S."/>
            <person name="Mohammad A.W."/>
            <person name="Gnirke A."/>
            <person name="Yurkov A.M."/>
            <person name="Nowrousian M."/>
            <person name="Sun S."/>
            <person name="Cuomo C.A."/>
            <person name="Heitman J."/>
        </authorList>
    </citation>
    <scope>NUCLEOTIDE SEQUENCE</scope>
    <source>
        <strain evidence="2">CBS 12478</strain>
    </source>
</reference>
<accession>A0A5M6C6H5</accession>
<dbReference type="EMBL" id="CP144063">
    <property type="protein sequence ID" value="WWD22347.1"/>
    <property type="molecule type" value="Genomic_DNA"/>
</dbReference>
<dbReference type="OrthoDB" id="2580820at2759"/>